<proteinExistence type="predicted"/>
<gene>
    <name evidence="2" type="ORF">SE18_23205</name>
</gene>
<dbReference type="OrthoDB" id="9819464at2"/>
<dbReference type="Proteomes" id="UP000050277">
    <property type="component" value="Unassembled WGS sequence"/>
</dbReference>
<comment type="caution">
    <text evidence="2">The sequence shown here is derived from an EMBL/GenBank/DDBJ whole genome shotgun (WGS) entry which is preliminary data.</text>
</comment>
<evidence type="ECO:0000313" key="3">
    <source>
        <dbReference type="Proteomes" id="UP000050277"/>
    </source>
</evidence>
<accession>A0A0P6XYT8</accession>
<feature type="transmembrane region" description="Helical" evidence="1">
    <location>
        <begin position="6"/>
        <end position="29"/>
    </location>
</feature>
<organism evidence="2 3">
    <name type="scientific">Herpetosiphon geysericola</name>
    <dbReference type="NCBI Taxonomy" id="70996"/>
    <lineage>
        <taxon>Bacteria</taxon>
        <taxon>Bacillati</taxon>
        <taxon>Chloroflexota</taxon>
        <taxon>Chloroflexia</taxon>
        <taxon>Herpetosiphonales</taxon>
        <taxon>Herpetosiphonaceae</taxon>
        <taxon>Herpetosiphon</taxon>
    </lineage>
</organism>
<keyword evidence="1" id="KW-0472">Membrane</keyword>
<dbReference type="RefSeq" id="WP_054536840.1">
    <property type="nucleotide sequence ID" value="NZ_LGKP01000035.1"/>
</dbReference>
<evidence type="ECO:0000313" key="2">
    <source>
        <dbReference type="EMBL" id="KPL81527.1"/>
    </source>
</evidence>
<dbReference type="PROSITE" id="PS51257">
    <property type="entry name" value="PROKAR_LIPOPROTEIN"/>
    <property type="match status" value="1"/>
</dbReference>
<evidence type="ECO:0000256" key="1">
    <source>
        <dbReference type="SAM" id="Phobius"/>
    </source>
</evidence>
<keyword evidence="1" id="KW-1133">Transmembrane helix</keyword>
<dbReference type="STRING" id="70996.SE18_23205"/>
<protein>
    <submittedName>
        <fullName evidence="2">Uncharacterized protein</fullName>
    </submittedName>
</protein>
<dbReference type="EMBL" id="LGKP01000035">
    <property type="protein sequence ID" value="KPL81527.1"/>
    <property type="molecule type" value="Genomic_DNA"/>
</dbReference>
<sequence length="225" mass="25377">MTYWFRAMLWTVLGVITSCCVLIGLFKLLSGQRTLKDMMMAPIVIDEPMDECSISATRNFVIATTMLGKWEQKIYNLKTGDEIEYPAAPDLEGYGEILGWINDPTQDAFFVEPHWMVNLTTGVVSKTKTLGWEQDNYWWASLVIPGDGEVYSKSPDQQYVAGSGSIYRATNADPPLGEVVVDSSFGLTERCINAWEPDSSGYYFIDVNSRFRVSGPLHFVRNPER</sequence>
<keyword evidence="1" id="KW-0812">Transmembrane</keyword>
<name>A0A0P6XYT8_9CHLR</name>
<reference evidence="2 3" key="1">
    <citation type="submission" date="2015-07" db="EMBL/GenBank/DDBJ databases">
        <title>Whole genome sequence of Herpetosiphon geysericola DSM 7119.</title>
        <authorList>
            <person name="Hemp J."/>
            <person name="Ward L.M."/>
            <person name="Pace L.A."/>
            <person name="Fischer W.W."/>
        </authorList>
    </citation>
    <scope>NUCLEOTIDE SEQUENCE [LARGE SCALE GENOMIC DNA]</scope>
    <source>
        <strain evidence="2 3">DSM 7119</strain>
    </source>
</reference>
<keyword evidence="3" id="KW-1185">Reference proteome</keyword>
<dbReference type="AlphaFoldDB" id="A0A0P6XYT8"/>